<evidence type="ECO:0000313" key="10">
    <source>
        <dbReference type="Proteomes" id="UP000247498"/>
    </source>
</evidence>
<comment type="caution">
    <text evidence="9">The sequence shown here is derived from an EMBL/GenBank/DDBJ whole genome shotgun (WGS) entry which is preliminary data.</text>
</comment>
<evidence type="ECO:0000256" key="2">
    <source>
        <dbReference type="ARBA" id="ARBA00007470"/>
    </source>
</evidence>
<dbReference type="SMART" id="SM01395">
    <property type="entry name" value="Tbf5"/>
    <property type="match status" value="1"/>
</dbReference>
<comment type="subunit">
    <text evidence="8">Component of the 7-subunit TFIIH core complex.</text>
</comment>
<evidence type="ECO:0000256" key="4">
    <source>
        <dbReference type="ARBA" id="ARBA00023015"/>
    </source>
</evidence>
<name>A0A2V0NUR3_9CHLO</name>
<keyword evidence="10" id="KW-1185">Reference proteome</keyword>
<evidence type="ECO:0000256" key="1">
    <source>
        <dbReference type="ARBA" id="ARBA00004123"/>
    </source>
</evidence>
<organism evidence="9 10">
    <name type="scientific">Raphidocelis subcapitata</name>
    <dbReference type="NCBI Taxonomy" id="307507"/>
    <lineage>
        <taxon>Eukaryota</taxon>
        <taxon>Viridiplantae</taxon>
        <taxon>Chlorophyta</taxon>
        <taxon>core chlorophytes</taxon>
        <taxon>Chlorophyceae</taxon>
        <taxon>CS clade</taxon>
        <taxon>Sphaeropleales</taxon>
        <taxon>Selenastraceae</taxon>
        <taxon>Raphidocelis</taxon>
    </lineage>
</organism>
<dbReference type="AlphaFoldDB" id="A0A2V0NUR3"/>
<dbReference type="Pfam" id="PF06331">
    <property type="entry name" value="Tfb5"/>
    <property type="match status" value="1"/>
</dbReference>
<dbReference type="PANTHER" id="PTHR28580">
    <property type="entry name" value="GENERAL TRANSCRIPTION FACTOR IIH SUBUNIT 5"/>
    <property type="match status" value="1"/>
</dbReference>
<dbReference type="EMBL" id="BDRX01000017">
    <property type="protein sequence ID" value="GBF90412.1"/>
    <property type="molecule type" value="Genomic_DNA"/>
</dbReference>
<dbReference type="OrthoDB" id="354at2759"/>
<dbReference type="InterPro" id="IPR035935">
    <property type="entry name" value="TFB5-like_sf"/>
</dbReference>
<dbReference type="GO" id="GO:0005675">
    <property type="term" value="C:transcription factor TFIIH holo complex"/>
    <property type="evidence" value="ECO:0007669"/>
    <property type="project" value="TreeGrafter"/>
</dbReference>
<comment type="similarity">
    <text evidence="2 8">Belongs to the TFB5 family.</text>
</comment>
<dbReference type="PANTHER" id="PTHR28580:SF1">
    <property type="entry name" value="GENERAL TRANSCRIPTION FACTOR IIH SUBUNIT 5"/>
    <property type="match status" value="1"/>
</dbReference>
<dbReference type="Proteomes" id="UP000247498">
    <property type="component" value="Unassembled WGS sequence"/>
</dbReference>
<dbReference type="SUPFAM" id="SSF142897">
    <property type="entry name" value="TFB5-like"/>
    <property type="match status" value="1"/>
</dbReference>
<accession>A0A2V0NUR3</accession>
<keyword evidence="5 8" id="KW-0804">Transcription</keyword>
<evidence type="ECO:0000256" key="8">
    <source>
        <dbReference type="RuleBase" id="RU368032"/>
    </source>
</evidence>
<evidence type="ECO:0000313" key="9">
    <source>
        <dbReference type="EMBL" id="GBF90412.1"/>
    </source>
</evidence>
<keyword evidence="4 8" id="KW-0805">Transcription regulation</keyword>
<gene>
    <name evidence="9" type="ORF">Rsub_03408</name>
</gene>
<keyword evidence="3 8" id="KW-0227">DNA damage</keyword>
<dbReference type="InterPro" id="IPR009400">
    <property type="entry name" value="TFIIH_TTDA/Tfb5"/>
</dbReference>
<sequence length="79" mass="8873">MVFASQGVLVTTDVPTKELLVYENNKAAPTSKFIITVLDDTHILVKPDFVGLVKDLVKDFNNRNVYQPPIDKDEAAKRQ</sequence>
<keyword evidence="6 8" id="KW-0234">DNA repair</keyword>
<evidence type="ECO:0000256" key="6">
    <source>
        <dbReference type="ARBA" id="ARBA00023204"/>
    </source>
</evidence>
<evidence type="ECO:0000256" key="7">
    <source>
        <dbReference type="ARBA" id="ARBA00023242"/>
    </source>
</evidence>
<evidence type="ECO:0000256" key="3">
    <source>
        <dbReference type="ARBA" id="ARBA00022763"/>
    </source>
</evidence>
<dbReference type="GO" id="GO:0006367">
    <property type="term" value="P:transcription initiation at RNA polymerase II promoter"/>
    <property type="evidence" value="ECO:0007669"/>
    <property type="project" value="UniProtKB-UniRule"/>
</dbReference>
<dbReference type="GO" id="GO:0000439">
    <property type="term" value="C:transcription factor TFIIH core complex"/>
    <property type="evidence" value="ECO:0007669"/>
    <property type="project" value="UniProtKB-UniRule"/>
</dbReference>
<dbReference type="STRING" id="307507.A0A2V0NUR3"/>
<evidence type="ECO:0000256" key="5">
    <source>
        <dbReference type="ARBA" id="ARBA00023163"/>
    </source>
</evidence>
<dbReference type="GO" id="GO:0006294">
    <property type="term" value="P:nucleotide-excision repair, preincision complex assembly"/>
    <property type="evidence" value="ECO:0007669"/>
    <property type="project" value="TreeGrafter"/>
</dbReference>
<protein>
    <recommendedName>
        <fullName evidence="8">General transcription and DNA repair factor IIH subunit TFB5</fullName>
    </recommendedName>
</protein>
<dbReference type="Gene3D" id="3.30.70.1220">
    <property type="entry name" value="TFB5-like"/>
    <property type="match status" value="1"/>
</dbReference>
<comment type="subcellular location">
    <subcellularLocation>
        <location evidence="1 8">Nucleus</location>
    </subcellularLocation>
</comment>
<comment type="function">
    <text evidence="8">In NER, TFIIH acts by opening DNA around the lesion to allow the excision of the damaged oligonucleotide and its replacement by a new DNA fragment. In transcription, TFIIH has an essential role in transcription initiation. When the pre-initiation complex (PIC) has been established, TFIIH is required for promoter opening and promoter escape.</text>
</comment>
<proteinExistence type="inferred from homology"/>
<dbReference type="FunCoup" id="A0A2V0NUR3">
    <property type="interactions" value="1039"/>
</dbReference>
<keyword evidence="7 8" id="KW-0539">Nucleus</keyword>
<reference evidence="9 10" key="1">
    <citation type="journal article" date="2018" name="Sci. Rep.">
        <title>Raphidocelis subcapitata (=Pseudokirchneriella subcapitata) provides an insight into genome evolution and environmental adaptations in the Sphaeropleales.</title>
        <authorList>
            <person name="Suzuki S."/>
            <person name="Yamaguchi H."/>
            <person name="Nakajima N."/>
            <person name="Kawachi M."/>
        </authorList>
    </citation>
    <scope>NUCLEOTIDE SEQUENCE [LARGE SCALE GENOMIC DNA]</scope>
    <source>
        <strain evidence="9 10">NIES-35</strain>
    </source>
</reference>
<dbReference type="InParanoid" id="A0A2V0NUR3"/>